<gene>
    <name evidence="1" type="ORF">SAMN05878482_10970</name>
</gene>
<sequence length="47" mass="5925">MEEENKTPFVNFIQEDRFELNSYLKYLFNQFNEYVPKHMDEVKMMEQ</sequence>
<dbReference type="RefSeq" id="WP_179086159.1">
    <property type="nucleotide sequence ID" value="NZ_FTMX01000009.1"/>
</dbReference>
<dbReference type="EMBL" id="FTMX01000009">
    <property type="protein sequence ID" value="SIS01755.1"/>
    <property type="molecule type" value="Genomic_DNA"/>
</dbReference>
<dbReference type="AlphaFoldDB" id="A0A9X8WMU9"/>
<protein>
    <submittedName>
        <fullName evidence="1">Uncharacterized protein</fullName>
    </submittedName>
</protein>
<accession>A0A9X8WMU9</accession>
<dbReference type="Proteomes" id="UP000185829">
    <property type="component" value="Unassembled WGS sequence"/>
</dbReference>
<organism evidence="1 2">
    <name type="scientific">Peribacillus simplex</name>
    <dbReference type="NCBI Taxonomy" id="1478"/>
    <lineage>
        <taxon>Bacteria</taxon>
        <taxon>Bacillati</taxon>
        <taxon>Bacillota</taxon>
        <taxon>Bacilli</taxon>
        <taxon>Bacillales</taxon>
        <taxon>Bacillaceae</taxon>
        <taxon>Peribacillus</taxon>
    </lineage>
</organism>
<evidence type="ECO:0000313" key="1">
    <source>
        <dbReference type="EMBL" id="SIS01755.1"/>
    </source>
</evidence>
<reference evidence="1 2" key="1">
    <citation type="submission" date="2017-01" db="EMBL/GenBank/DDBJ databases">
        <authorList>
            <person name="Varghese N."/>
            <person name="Submissions S."/>
        </authorList>
    </citation>
    <scope>NUCLEOTIDE SEQUENCE [LARGE SCALE GENOMIC DNA]</scope>
    <source>
        <strain evidence="1 2">RUG2-6</strain>
    </source>
</reference>
<proteinExistence type="predicted"/>
<comment type="caution">
    <text evidence="1">The sequence shown here is derived from an EMBL/GenBank/DDBJ whole genome shotgun (WGS) entry which is preliminary data.</text>
</comment>
<evidence type="ECO:0000313" key="2">
    <source>
        <dbReference type="Proteomes" id="UP000185829"/>
    </source>
</evidence>
<name>A0A9X8WMU9_9BACI</name>